<evidence type="ECO:0008006" key="3">
    <source>
        <dbReference type="Google" id="ProtNLM"/>
    </source>
</evidence>
<protein>
    <recommendedName>
        <fullName evidence="3">Type 4a pilus biogenesis protein PilO</fullName>
    </recommendedName>
</protein>
<accession>A0A2M7AVW4</accession>
<reference evidence="2" key="1">
    <citation type="submission" date="2017-09" db="EMBL/GenBank/DDBJ databases">
        <title>Depth-based differentiation of microbial function through sediment-hosted aquifers and enrichment of novel symbionts in the deep terrestrial subsurface.</title>
        <authorList>
            <person name="Probst A.J."/>
            <person name="Ladd B."/>
            <person name="Jarett J.K."/>
            <person name="Geller-Mcgrath D.E."/>
            <person name="Sieber C.M.K."/>
            <person name="Emerson J.B."/>
            <person name="Anantharaman K."/>
            <person name="Thomas B.C."/>
            <person name="Malmstrom R."/>
            <person name="Stieglmeier M."/>
            <person name="Klingl A."/>
            <person name="Woyke T."/>
            <person name="Ryan C.M."/>
            <person name="Banfield J.F."/>
        </authorList>
    </citation>
    <scope>NUCLEOTIDE SEQUENCE [LARGE SCALE GENOMIC DNA]</scope>
</reference>
<evidence type="ECO:0000313" key="1">
    <source>
        <dbReference type="EMBL" id="PIU74784.1"/>
    </source>
</evidence>
<dbReference type="AlphaFoldDB" id="A0A2M7AVW4"/>
<name>A0A2M7AVW4_9BACT</name>
<dbReference type="Gene3D" id="3.30.70.60">
    <property type="match status" value="1"/>
</dbReference>
<gene>
    <name evidence="1" type="ORF">COS76_04265</name>
</gene>
<dbReference type="PROSITE" id="PS51257">
    <property type="entry name" value="PROKAR_LIPOPROTEIN"/>
    <property type="match status" value="1"/>
</dbReference>
<organism evidence="1 2">
    <name type="scientific">Candidatus Portnoybacteria bacterium CG06_land_8_20_14_3_00_39_12</name>
    <dbReference type="NCBI Taxonomy" id="1974809"/>
    <lineage>
        <taxon>Bacteria</taxon>
        <taxon>Candidatus Portnoyibacteriota</taxon>
    </lineage>
</organism>
<dbReference type="EMBL" id="PEVY01000089">
    <property type="protein sequence ID" value="PIU74784.1"/>
    <property type="molecule type" value="Genomic_DNA"/>
</dbReference>
<comment type="caution">
    <text evidence="1">The sequence shown here is derived from an EMBL/GenBank/DDBJ whole genome shotgun (WGS) entry which is preliminary data.</text>
</comment>
<sequence>MRPSHKKSFTNCLIAFACCLIALAGAYLIIQRINQASQQIRQTKENLANWDKKEAYFRELSIEREKISPDLIAINQGFLNPEQIVQFIKELEDLSRDSQISQEIKTIQKDEEPTPSLTLNLNLETTFKQTLRYLARLESLQYFNKLDKIQMISGATKIAANPENLNLENPEAVINIPLIKTTLEFTIFLMPKK</sequence>
<dbReference type="Proteomes" id="UP000228775">
    <property type="component" value="Unassembled WGS sequence"/>
</dbReference>
<proteinExistence type="predicted"/>
<evidence type="ECO:0000313" key="2">
    <source>
        <dbReference type="Proteomes" id="UP000228775"/>
    </source>
</evidence>
<dbReference type="InterPro" id="IPR014717">
    <property type="entry name" value="Transl_elong_EF1B/ribsomal_bS6"/>
</dbReference>